<gene>
    <name evidence="18" type="ordered locus">Fraau_1170</name>
</gene>
<dbReference type="CDD" id="cd00564">
    <property type="entry name" value="TMP_TenI"/>
    <property type="match status" value="1"/>
</dbReference>
<dbReference type="GO" id="GO:0046872">
    <property type="term" value="F:metal ion binding"/>
    <property type="evidence" value="ECO:0007669"/>
    <property type="project" value="UniProtKB-KW"/>
</dbReference>
<evidence type="ECO:0000256" key="1">
    <source>
        <dbReference type="ARBA" id="ARBA00001946"/>
    </source>
</evidence>
<dbReference type="InterPro" id="IPR013785">
    <property type="entry name" value="Aldolase_TIM"/>
</dbReference>
<dbReference type="InterPro" id="IPR036206">
    <property type="entry name" value="ThiamineP_synth_sf"/>
</dbReference>
<proteinExistence type="inferred from homology"/>
<dbReference type="SUPFAM" id="SSF51391">
    <property type="entry name" value="Thiamin phosphate synthase"/>
    <property type="match status" value="1"/>
</dbReference>
<evidence type="ECO:0000256" key="12">
    <source>
        <dbReference type="ARBA" id="ARBA00038905"/>
    </source>
</evidence>
<dbReference type="GO" id="GO:0044716">
    <property type="term" value="F:8-oxo-GDP phosphatase activity"/>
    <property type="evidence" value="ECO:0007669"/>
    <property type="project" value="TreeGrafter"/>
</dbReference>
<dbReference type="InterPro" id="IPR020084">
    <property type="entry name" value="NUDIX_hydrolase_CS"/>
</dbReference>
<dbReference type="EC" id="3.6.1.55" evidence="12"/>
<sequence length="315" mass="33807">MHVVAAILKDAAGRVLLAQRPPGKHLAGQWEFAGGKLEPGEGRLQGLVREIEEELGVTVQAAHPWIWLPWRYGDRSLQLDVWMVDSWQGLPRGREGQAIAWRDPASMDPGLMAGADRMVLRRLQLPPRYLITSAEAAPQDRPRIERQLREWLAGGQSLIQLRLPLWSVAQIRALAAELLPVARSVGASLLLNADVEGARMLGAGTGVQLRSSQLAQWSQRPLPWGQRVGASCHDVDELAAAVALDVDFATLSPVRATASHPGVPGMGWERFAEQVAAAAVPVYALGGVGPDDGARAAEAGAQGVAGIRAFVDRGD</sequence>
<dbReference type="SUPFAM" id="SSF55811">
    <property type="entry name" value="Nudix"/>
    <property type="match status" value="1"/>
</dbReference>
<keyword evidence="5" id="KW-0479">Metal-binding</keyword>
<evidence type="ECO:0000256" key="8">
    <source>
        <dbReference type="ARBA" id="ARBA00022842"/>
    </source>
</evidence>
<dbReference type="CDD" id="cd03425">
    <property type="entry name" value="NUDIX_MutT_NudA_like"/>
    <property type="match status" value="1"/>
</dbReference>
<dbReference type="GO" id="GO:0006281">
    <property type="term" value="P:DNA repair"/>
    <property type="evidence" value="ECO:0007669"/>
    <property type="project" value="UniProtKB-KW"/>
</dbReference>
<evidence type="ECO:0000256" key="2">
    <source>
        <dbReference type="ARBA" id="ARBA00005582"/>
    </source>
</evidence>
<dbReference type="Pfam" id="PF00293">
    <property type="entry name" value="NUDIX"/>
    <property type="match status" value="1"/>
</dbReference>
<evidence type="ECO:0000256" key="5">
    <source>
        <dbReference type="ARBA" id="ARBA00022723"/>
    </source>
</evidence>
<comment type="catalytic activity">
    <reaction evidence="10">
        <text>8-oxo-dGTP + H2O = 8-oxo-dGMP + diphosphate + H(+)</text>
        <dbReference type="Rhea" id="RHEA:31575"/>
        <dbReference type="ChEBI" id="CHEBI:15377"/>
        <dbReference type="ChEBI" id="CHEBI:15378"/>
        <dbReference type="ChEBI" id="CHEBI:33019"/>
        <dbReference type="ChEBI" id="CHEBI:63224"/>
        <dbReference type="ChEBI" id="CHEBI:77896"/>
        <dbReference type="EC" id="3.6.1.55"/>
    </reaction>
</comment>
<evidence type="ECO:0000259" key="17">
    <source>
        <dbReference type="PROSITE" id="PS51462"/>
    </source>
</evidence>
<evidence type="ECO:0000256" key="16">
    <source>
        <dbReference type="ARBA" id="ARBA00042798"/>
    </source>
</evidence>
<keyword evidence="3" id="KW-0515">Mutator protein</keyword>
<dbReference type="InterPro" id="IPR000086">
    <property type="entry name" value="NUDIX_hydrolase_dom"/>
</dbReference>
<evidence type="ECO:0000256" key="9">
    <source>
        <dbReference type="ARBA" id="ARBA00023204"/>
    </source>
</evidence>
<dbReference type="GO" id="GO:0044715">
    <property type="term" value="F:8-oxo-dGDP phosphatase activity"/>
    <property type="evidence" value="ECO:0007669"/>
    <property type="project" value="TreeGrafter"/>
</dbReference>
<dbReference type="Gene3D" id="3.90.79.10">
    <property type="entry name" value="Nucleoside Triphosphate Pyrophosphohydrolase"/>
    <property type="match status" value="1"/>
</dbReference>
<dbReference type="InterPro" id="IPR047127">
    <property type="entry name" value="MutT-like"/>
</dbReference>
<protein>
    <recommendedName>
        <fullName evidence="13">8-oxo-dGTP diphosphatase</fullName>
        <ecNumber evidence="12">3.6.1.55</ecNumber>
    </recommendedName>
    <alternativeName>
        <fullName evidence="16">7,8-dihydro-8-oxoguanine-triphosphatase</fullName>
    </alternativeName>
    <alternativeName>
        <fullName evidence="15">Mutator protein MutT</fullName>
    </alternativeName>
    <alternativeName>
        <fullName evidence="14">dGTP pyrophosphohydrolase</fullName>
    </alternativeName>
</protein>
<evidence type="ECO:0000256" key="4">
    <source>
        <dbReference type="ARBA" id="ARBA00022705"/>
    </source>
</evidence>
<keyword evidence="6" id="KW-0227">DNA damage</keyword>
<dbReference type="Proteomes" id="UP000005234">
    <property type="component" value="Chromosome"/>
</dbReference>
<organism evidence="18 19">
    <name type="scientific">Frateuria aurantia (strain ATCC 33424 / DSM 6220 / KCTC 2777 / LMG 1558 / NBRC 3245 / NCIMB 13370)</name>
    <name type="common">Acetobacter aurantius</name>
    <dbReference type="NCBI Taxonomy" id="767434"/>
    <lineage>
        <taxon>Bacteria</taxon>
        <taxon>Pseudomonadati</taxon>
        <taxon>Pseudomonadota</taxon>
        <taxon>Gammaproteobacteria</taxon>
        <taxon>Lysobacterales</taxon>
        <taxon>Rhodanobacteraceae</taxon>
        <taxon>Frateuria</taxon>
    </lineage>
</organism>
<evidence type="ECO:0000256" key="11">
    <source>
        <dbReference type="ARBA" id="ARBA00036904"/>
    </source>
</evidence>
<reference evidence="18" key="1">
    <citation type="submission" date="2012-02" db="EMBL/GenBank/DDBJ databases">
        <title>The complete genome of Frateuria aurantia DSM 6220.</title>
        <authorList>
            <consortium name="US DOE Joint Genome Institute (JGI-PGF)"/>
            <person name="Lucas S."/>
            <person name="Copeland A."/>
            <person name="Lapidus A."/>
            <person name="Glavina del Rio T."/>
            <person name="Dalin E."/>
            <person name="Tice H."/>
            <person name="Bruce D."/>
            <person name="Goodwin L."/>
            <person name="Pitluck S."/>
            <person name="Peters L."/>
            <person name="Ovchinnikova G."/>
            <person name="Teshima H."/>
            <person name="Kyrpides N."/>
            <person name="Mavromatis K."/>
            <person name="Ivanova N."/>
            <person name="Brettin T."/>
            <person name="Detter J.C."/>
            <person name="Han C."/>
            <person name="Larimer F."/>
            <person name="Land M."/>
            <person name="Hauser L."/>
            <person name="Markowitz V."/>
            <person name="Cheng J.-F."/>
            <person name="Hugenholtz P."/>
            <person name="Woyke T."/>
            <person name="Wu D."/>
            <person name="Brambilla E."/>
            <person name="Klenk H.-P."/>
            <person name="Eisen J.A."/>
        </authorList>
    </citation>
    <scope>NUCLEOTIDE SEQUENCE</scope>
    <source>
        <strain evidence="18">DSM 6220</strain>
    </source>
</reference>
<dbReference type="RefSeq" id="WP_014402635.1">
    <property type="nucleotide sequence ID" value="NC_017033.1"/>
</dbReference>
<accession>H8L4F5</accession>
<dbReference type="eggNOG" id="COG0494">
    <property type="taxonomic scope" value="Bacteria"/>
</dbReference>
<dbReference type="InterPro" id="IPR015797">
    <property type="entry name" value="NUDIX_hydrolase-like_dom_sf"/>
</dbReference>
<feature type="domain" description="Nudix hydrolase" evidence="17">
    <location>
        <begin position="1"/>
        <end position="124"/>
    </location>
</feature>
<keyword evidence="19" id="KW-1185">Reference proteome</keyword>
<evidence type="ECO:0000256" key="6">
    <source>
        <dbReference type="ARBA" id="ARBA00022763"/>
    </source>
</evidence>
<keyword evidence="4" id="KW-0235">DNA replication</keyword>
<dbReference type="PANTHER" id="PTHR47707:SF1">
    <property type="entry name" value="NUDIX HYDROLASE FAMILY PROTEIN"/>
    <property type="match status" value="1"/>
</dbReference>
<dbReference type="AlphaFoldDB" id="H8L4F5"/>
<evidence type="ECO:0000256" key="15">
    <source>
        <dbReference type="ARBA" id="ARBA00041979"/>
    </source>
</evidence>
<comment type="cofactor">
    <cofactor evidence="1">
        <name>Mg(2+)</name>
        <dbReference type="ChEBI" id="CHEBI:18420"/>
    </cofactor>
</comment>
<dbReference type="OrthoDB" id="9810648at2"/>
<evidence type="ECO:0000256" key="3">
    <source>
        <dbReference type="ARBA" id="ARBA00022457"/>
    </source>
</evidence>
<evidence type="ECO:0000256" key="13">
    <source>
        <dbReference type="ARBA" id="ARBA00040794"/>
    </source>
</evidence>
<dbReference type="NCBIfam" id="NF006530">
    <property type="entry name" value="PRK08999.1"/>
    <property type="match status" value="1"/>
</dbReference>
<evidence type="ECO:0000256" key="10">
    <source>
        <dbReference type="ARBA" id="ARBA00035861"/>
    </source>
</evidence>
<dbReference type="PANTHER" id="PTHR47707">
    <property type="entry name" value="8-OXO-DGTP DIPHOSPHATASE"/>
    <property type="match status" value="1"/>
</dbReference>
<evidence type="ECO:0000313" key="18">
    <source>
        <dbReference type="EMBL" id="AFC85629.1"/>
    </source>
</evidence>
<comment type="catalytic activity">
    <reaction evidence="11">
        <text>8-oxo-GTP + H2O = 8-oxo-GMP + diphosphate + H(+)</text>
        <dbReference type="Rhea" id="RHEA:67616"/>
        <dbReference type="ChEBI" id="CHEBI:15377"/>
        <dbReference type="ChEBI" id="CHEBI:15378"/>
        <dbReference type="ChEBI" id="CHEBI:33019"/>
        <dbReference type="ChEBI" id="CHEBI:143553"/>
        <dbReference type="ChEBI" id="CHEBI:145694"/>
    </reaction>
</comment>
<evidence type="ECO:0000256" key="14">
    <source>
        <dbReference type="ARBA" id="ARBA00041592"/>
    </source>
</evidence>
<dbReference type="Gene3D" id="3.20.20.70">
    <property type="entry name" value="Aldolase class I"/>
    <property type="match status" value="1"/>
</dbReference>
<name>H8L4F5_FRAAD</name>
<dbReference type="KEGG" id="fau:Fraau_1170"/>
<keyword evidence="8" id="KW-0460">Magnesium</keyword>
<dbReference type="Pfam" id="PF02581">
    <property type="entry name" value="TMP-TENI"/>
    <property type="match status" value="1"/>
</dbReference>
<evidence type="ECO:0000256" key="7">
    <source>
        <dbReference type="ARBA" id="ARBA00022801"/>
    </source>
</evidence>
<dbReference type="HOGENOM" id="CLU_076087_0_0_6"/>
<dbReference type="InterPro" id="IPR022998">
    <property type="entry name" value="ThiamineP_synth_TenI"/>
</dbReference>
<comment type="similarity">
    <text evidence="2">Belongs to the Nudix hydrolase family.</text>
</comment>
<keyword evidence="7" id="KW-0378">Hydrolase</keyword>
<evidence type="ECO:0000313" key="19">
    <source>
        <dbReference type="Proteomes" id="UP000005234"/>
    </source>
</evidence>
<dbReference type="GO" id="GO:0006260">
    <property type="term" value="P:DNA replication"/>
    <property type="evidence" value="ECO:0007669"/>
    <property type="project" value="UniProtKB-KW"/>
</dbReference>
<dbReference type="GO" id="GO:0008413">
    <property type="term" value="F:8-oxo-7,8-dihydroguanosine triphosphate pyrophosphatase activity"/>
    <property type="evidence" value="ECO:0007669"/>
    <property type="project" value="TreeGrafter"/>
</dbReference>
<dbReference type="GO" id="GO:0009228">
    <property type="term" value="P:thiamine biosynthetic process"/>
    <property type="evidence" value="ECO:0007669"/>
    <property type="project" value="UniProtKB-KW"/>
</dbReference>
<dbReference type="eggNOG" id="COG0352">
    <property type="taxonomic scope" value="Bacteria"/>
</dbReference>
<dbReference type="EMBL" id="CP003350">
    <property type="protein sequence ID" value="AFC85629.1"/>
    <property type="molecule type" value="Genomic_DNA"/>
</dbReference>
<dbReference type="GO" id="GO:0035539">
    <property type="term" value="F:8-oxo-7,8-dihydrodeoxyguanosine triphosphate pyrophosphatase activity"/>
    <property type="evidence" value="ECO:0007669"/>
    <property type="project" value="UniProtKB-EC"/>
</dbReference>
<dbReference type="STRING" id="767434.Fraau_1170"/>
<dbReference type="PROSITE" id="PS00893">
    <property type="entry name" value="NUDIX_BOX"/>
    <property type="match status" value="1"/>
</dbReference>
<keyword evidence="9" id="KW-0234">DNA repair</keyword>
<dbReference type="PROSITE" id="PS51462">
    <property type="entry name" value="NUDIX"/>
    <property type="match status" value="1"/>
</dbReference>